<name>A0A8S5N1M4_9CAUD</name>
<accession>A0A8S5N1M4</accession>
<reference evidence="1" key="1">
    <citation type="journal article" date="2021" name="Proc. Natl. Acad. Sci. U.S.A.">
        <title>A Catalog of Tens of Thousands of Viruses from Human Metagenomes Reveals Hidden Associations with Chronic Diseases.</title>
        <authorList>
            <person name="Tisza M.J."/>
            <person name="Buck C.B."/>
        </authorList>
    </citation>
    <scope>NUCLEOTIDE SEQUENCE</scope>
    <source>
        <strain evidence="1">CtXQq5</strain>
    </source>
</reference>
<proteinExistence type="predicted"/>
<dbReference type="EMBL" id="BK015037">
    <property type="protein sequence ID" value="DAD88170.1"/>
    <property type="molecule type" value="Genomic_DNA"/>
</dbReference>
<organism evidence="1">
    <name type="scientific">Siphoviridae sp. ctXQq5</name>
    <dbReference type="NCBI Taxonomy" id="2826368"/>
    <lineage>
        <taxon>Viruses</taxon>
        <taxon>Duplodnaviria</taxon>
        <taxon>Heunggongvirae</taxon>
        <taxon>Uroviricota</taxon>
        <taxon>Caudoviricetes</taxon>
    </lineage>
</organism>
<evidence type="ECO:0000313" key="1">
    <source>
        <dbReference type="EMBL" id="DAD88170.1"/>
    </source>
</evidence>
<protein>
    <submittedName>
        <fullName evidence="1">Uncharacterized protein</fullName>
    </submittedName>
</protein>
<sequence>MTELFIDGVSVVLPKDFSVQVKRENSFITKNGEYTYDITLQLTNPTNATLYKHLYRLNSTQQIESKRSAILVADNRVYCNGTEIITGWTESTVSIQIASGNSELNYFIGSDLLISFLEMKTTIPNRGDMNYVTKTYPEVDYCLAPVVNRTAGYCINQWAYGKAALEDTYKLQADGQYWFPQPYLCAFIKEVMRAIGYDLQVNQIEDTVFKNLIICHVVETYKWNELLPGWSVKDFFEEIEKMFNAVFVVDNRKRTARLMIKPNYYAGVEIAHVLQVEDSYEAEVDEDNEMVDIMSSTTVKYQIPDSTYYRIRCFPDDFSKNVKRDVIPIDFEPDVTDQMQRMNDWFRGNGFQKYDIVYTDALTGREFVYKGRTFNEGWSVFEPVNEFKPLERENAENTVELEMVPVELAFSDLYSYVGSDKNRPIKIMIPVIDESGTSDENGEGITNVLEQVETWTTKESQSKDTIFLAFYIGLVSYEPLTSGRYDFPLPFTDLYTWTQSYKYWPTNNIGATLALTTLDKQFYVGGYDIDFDKAIKRRCFDPNVYDVRSIFEINNKRYICKEMEFTLNAYGRKGAWTGTFYPIRIVDVPGVRWILENGRWRDFGVWLDDGHWIDV</sequence>